<reference evidence="1 2" key="1">
    <citation type="submission" date="2015-07" db="EMBL/GenBank/DDBJ databases">
        <title>Genome sequence of Levilinea saccharolytica DSM 16555.</title>
        <authorList>
            <person name="Hemp J."/>
            <person name="Ward L.M."/>
            <person name="Pace L.A."/>
            <person name="Fischer W.W."/>
        </authorList>
    </citation>
    <scope>NUCLEOTIDE SEQUENCE [LARGE SCALE GENOMIC DNA]</scope>
    <source>
        <strain evidence="1 2">KIBI-1</strain>
    </source>
</reference>
<sequence length="82" mass="8850">MGAASGVQRYTAFGEVRSRSGEMPTVYQYTGQLSQMEQVGLYHYGARWFDPAGACFTQADTLVPGVGNPLSWIGLGKETTTP</sequence>
<organism evidence="1 2">
    <name type="scientific">Levilinea saccharolytica</name>
    <dbReference type="NCBI Taxonomy" id="229921"/>
    <lineage>
        <taxon>Bacteria</taxon>
        <taxon>Bacillati</taxon>
        <taxon>Chloroflexota</taxon>
        <taxon>Anaerolineae</taxon>
        <taxon>Anaerolineales</taxon>
        <taxon>Anaerolineaceae</taxon>
        <taxon>Levilinea</taxon>
    </lineage>
</organism>
<accession>A0A0P6YLP4</accession>
<dbReference type="InterPro" id="IPR022385">
    <property type="entry name" value="Rhs_assc_core"/>
</dbReference>
<protein>
    <recommendedName>
        <fullName evidence="3">Protein containing RHS repeat-associated core domain</fullName>
    </recommendedName>
</protein>
<keyword evidence="2" id="KW-1185">Reference proteome</keyword>
<dbReference type="EMBL" id="LGCM01000003">
    <property type="protein sequence ID" value="KPL91539.1"/>
    <property type="molecule type" value="Genomic_DNA"/>
</dbReference>
<dbReference type="AlphaFoldDB" id="A0A0P6YLP4"/>
<dbReference type="Proteomes" id="UP000050501">
    <property type="component" value="Unassembled WGS sequence"/>
</dbReference>
<gene>
    <name evidence="1" type="ORF">ADN01_01035</name>
</gene>
<dbReference type="STRING" id="229921.ADN01_01035"/>
<evidence type="ECO:0000313" key="2">
    <source>
        <dbReference type="Proteomes" id="UP000050501"/>
    </source>
</evidence>
<evidence type="ECO:0008006" key="3">
    <source>
        <dbReference type="Google" id="ProtNLM"/>
    </source>
</evidence>
<proteinExistence type="predicted"/>
<dbReference type="Gene3D" id="2.180.10.10">
    <property type="entry name" value="RHS repeat-associated core"/>
    <property type="match status" value="1"/>
</dbReference>
<comment type="caution">
    <text evidence="1">The sequence shown here is derived from an EMBL/GenBank/DDBJ whole genome shotgun (WGS) entry which is preliminary data.</text>
</comment>
<evidence type="ECO:0000313" key="1">
    <source>
        <dbReference type="EMBL" id="KPL91539.1"/>
    </source>
</evidence>
<name>A0A0P6YLP4_9CHLR</name>
<dbReference type="NCBIfam" id="TIGR03696">
    <property type="entry name" value="Rhs_assc_core"/>
    <property type="match status" value="1"/>
</dbReference>